<dbReference type="EMBL" id="HBUE01040958">
    <property type="protein sequence ID" value="CAG6460614.1"/>
    <property type="molecule type" value="Transcribed_RNA"/>
</dbReference>
<feature type="transmembrane region" description="Helical" evidence="1">
    <location>
        <begin position="12"/>
        <end position="32"/>
    </location>
</feature>
<reference evidence="2" key="1">
    <citation type="submission" date="2021-05" db="EMBL/GenBank/DDBJ databases">
        <authorList>
            <person name="Alioto T."/>
            <person name="Alioto T."/>
            <person name="Gomez Garrido J."/>
        </authorList>
    </citation>
    <scope>NUCLEOTIDE SEQUENCE</scope>
</reference>
<keyword evidence="1" id="KW-0472">Membrane</keyword>
<proteinExistence type="predicted"/>
<name>A0A8D8ARZ7_CULPI</name>
<dbReference type="EMBL" id="HBUE01040959">
    <property type="protein sequence ID" value="CAG6460615.1"/>
    <property type="molecule type" value="Transcribed_RNA"/>
</dbReference>
<evidence type="ECO:0000256" key="1">
    <source>
        <dbReference type="SAM" id="Phobius"/>
    </source>
</evidence>
<evidence type="ECO:0000313" key="2">
    <source>
        <dbReference type="EMBL" id="CAG6460615.1"/>
    </source>
</evidence>
<keyword evidence="1" id="KW-0812">Transmembrane</keyword>
<dbReference type="AlphaFoldDB" id="A0A8D8ARZ7"/>
<sequence>MHCLCQRSNFALLFFFFRISCYVIVQAGKYVLEKGFSDKKFGFFGNFGTSEMIISYILNEMRVRRINFNFELFKYVHAIAKNCIFFLKIIIAYKIKLKIEKFCDIDAKLLLGCC</sequence>
<accession>A0A8D8ARZ7</accession>
<organism evidence="2">
    <name type="scientific">Culex pipiens</name>
    <name type="common">House mosquito</name>
    <dbReference type="NCBI Taxonomy" id="7175"/>
    <lineage>
        <taxon>Eukaryota</taxon>
        <taxon>Metazoa</taxon>
        <taxon>Ecdysozoa</taxon>
        <taxon>Arthropoda</taxon>
        <taxon>Hexapoda</taxon>
        <taxon>Insecta</taxon>
        <taxon>Pterygota</taxon>
        <taxon>Neoptera</taxon>
        <taxon>Endopterygota</taxon>
        <taxon>Diptera</taxon>
        <taxon>Nematocera</taxon>
        <taxon>Culicoidea</taxon>
        <taxon>Culicidae</taxon>
        <taxon>Culicinae</taxon>
        <taxon>Culicini</taxon>
        <taxon>Culex</taxon>
        <taxon>Culex</taxon>
    </lineage>
</organism>
<protein>
    <submittedName>
        <fullName evidence="2">(northern house mosquito) hypothetical protein</fullName>
    </submittedName>
</protein>
<keyword evidence="1" id="KW-1133">Transmembrane helix</keyword>